<evidence type="ECO:0000313" key="8">
    <source>
        <dbReference type="Proteomes" id="UP000807309"/>
    </source>
</evidence>
<dbReference type="RefSeq" id="WP_195035544.1">
    <property type="nucleotide sequence ID" value="NZ_JADLRE010000024.1"/>
</dbReference>
<feature type="transmembrane region" description="Helical" evidence="5">
    <location>
        <begin position="350"/>
        <end position="373"/>
    </location>
</feature>
<evidence type="ECO:0000256" key="4">
    <source>
        <dbReference type="ARBA" id="ARBA00023136"/>
    </source>
</evidence>
<proteinExistence type="predicted"/>
<evidence type="ECO:0000256" key="2">
    <source>
        <dbReference type="ARBA" id="ARBA00022692"/>
    </source>
</evidence>
<dbReference type="EMBL" id="JADLRE010000024">
    <property type="protein sequence ID" value="MBF6228666.1"/>
    <property type="molecule type" value="Genomic_DNA"/>
</dbReference>
<keyword evidence="8" id="KW-1185">Reference proteome</keyword>
<keyword evidence="2 5" id="KW-0812">Transmembrane</keyword>
<feature type="transmembrane region" description="Helical" evidence="5">
    <location>
        <begin position="312"/>
        <end position="330"/>
    </location>
</feature>
<keyword evidence="4 5" id="KW-0472">Membrane</keyword>
<comment type="caution">
    <text evidence="7">The sequence shown here is derived from an EMBL/GenBank/DDBJ whole genome shotgun (WGS) entry which is preliminary data.</text>
</comment>
<keyword evidence="3 5" id="KW-1133">Transmembrane helix</keyword>
<gene>
    <name evidence="7" type="ORF">IU470_26610</name>
</gene>
<dbReference type="Pfam" id="PF12698">
    <property type="entry name" value="ABC2_membrane_3"/>
    <property type="match status" value="1"/>
</dbReference>
<feature type="transmembrane region" description="Helical" evidence="5">
    <location>
        <begin position="462"/>
        <end position="484"/>
    </location>
</feature>
<reference evidence="7 8" key="1">
    <citation type="submission" date="2020-10" db="EMBL/GenBank/DDBJ databases">
        <title>Identification of Nocardia species via Next-generation sequencing and recognition of intraspecies genetic diversity.</title>
        <authorList>
            <person name="Li P."/>
            <person name="Li P."/>
            <person name="Lu B."/>
        </authorList>
    </citation>
    <scope>NUCLEOTIDE SEQUENCE [LARGE SCALE GENOMIC DNA]</scope>
    <source>
        <strain evidence="7 8">N-11</strain>
    </source>
</reference>
<protein>
    <submittedName>
        <fullName evidence="7">ABC transporter permease</fullName>
    </submittedName>
</protein>
<dbReference type="Proteomes" id="UP000807309">
    <property type="component" value="Unassembled WGS sequence"/>
</dbReference>
<feature type="transmembrane region" description="Helical" evidence="5">
    <location>
        <begin position="132"/>
        <end position="153"/>
    </location>
</feature>
<name>A0ABS0CEF9_9NOCA</name>
<feature type="transmembrane region" description="Helical" evidence="5">
    <location>
        <begin position="261"/>
        <end position="278"/>
    </location>
</feature>
<feature type="transmembrane region" description="Helical" evidence="5">
    <location>
        <begin position="53"/>
        <end position="76"/>
    </location>
</feature>
<evidence type="ECO:0000313" key="7">
    <source>
        <dbReference type="EMBL" id="MBF6228666.1"/>
    </source>
</evidence>
<feature type="domain" description="ABC-2 type transporter transmembrane" evidence="6">
    <location>
        <begin position="84"/>
        <end position="223"/>
    </location>
</feature>
<feature type="transmembrane region" description="Helical" evidence="5">
    <location>
        <begin position="159"/>
        <end position="176"/>
    </location>
</feature>
<evidence type="ECO:0000256" key="1">
    <source>
        <dbReference type="ARBA" id="ARBA00004141"/>
    </source>
</evidence>
<feature type="transmembrane region" description="Helical" evidence="5">
    <location>
        <begin position="96"/>
        <end position="120"/>
    </location>
</feature>
<evidence type="ECO:0000256" key="5">
    <source>
        <dbReference type="SAM" id="Phobius"/>
    </source>
</evidence>
<comment type="subcellular location">
    <subcellularLocation>
        <location evidence="1">Membrane</location>
        <topology evidence="1">Multi-pass membrane protein</topology>
    </subcellularLocation>
</comment>
<organism evidence="7 8">
    <name type="scientific">Nocardia abscessus</name>
    <dbReference type="NCBI Taxonomy" id="120957"/>
    <lineage>
        <taxon>Bacteria</taxon>
        <taxon>Bacillati</taxon>
        <taxon>Actinomycetota</taxon>
        <taxon>Actinomycetes</taxon>
        <taxon>Mycobacteriales</taxon>
        <taxon>Nocardiaceae</taxon>
        <taxon>Nocardia</taxon>
    </lineage>
</organism>
<feature type="transmembrane region" description="Helical" evidence="5">
    <location>
        <begin position="405"/>
        <end position="426"/>
    </location>
</feature>
<feature type="transmembrane region" description="Helical" evidence="5">
    <location>
        <begin position="20"/>
        <end position="41"/>
    </location>
</feature>
<feature type="transmembrane region" description="Helical" evidence="5">
    <location>
        <begin position="215"/>
        <end position="233"/>
    </location>
</feature>
<sequence>MNRFVIPYVRAFVTDYARNPVNLVVLVLVPALFVVVAAVTISDAMQLLGGIEMSVETATVGWSAGFLAGLAMYFQIRAARAADRRLVVAGLPPGRLVAARAATGLLLAALVSAVSLAALAARTGLDHPLRTIAGTLMFAVIYLAIGAVIGVLATNPVNGAVLVLFVWIIDVFFGPSRMGTDQIVIRWLPTHFVTLWMIDLPSGHGGRITDLGYALLWWITAVAVGSVVLVRAARAAPPAHRPSGQLVTGLRLGLVDLRRNPALPTLLVVVPVVFILLAKVTTPERTIAISVRHGDRTVADTFWFPEVHAGTMAPIAVAALATLTGLFVVADSEAGDRRLRLAGYRRSVLLAVRFGVLTVAVAVICLTAFAITATVFMPAQWAGFITALMLAAITYALIGMILAPLFGRVAGVFVAFLIPFLDLGLIQSPMLRPEPGPWARFWPGYASTRLLFDTGLTTDFDLPATLLLALAWPSGLVVIAAVLFGRGTRARPRLGL</sequence>
<evidence type="ECO:0000256" key="3">
    <source>
        <dbReference type="ARBA" id="ARBA00022989"/>
    </source>
</evidence>
<dbReference type="InterPro" id="IPR013525">
    <property type="entry name" value="ABC2_TM"/>
</dbReference>
<evidence type="ECO:0000259" key="6">
    <source>
        <dbReference type="Pfam" id="PF12698"/>
    </source>
</evidence>
<feature type="transmembrane region" description="Helical" evidence="5">
    <location>
        <begin position="379"/>
        <end position="398"/>
    </location>
</feature>
<accession>A0ABS0CEF9</accession>